<dbReference type="CDD" id="cd00180">
    <property type="entry name" value="PKc"/>
    <property type="match status" value="1"/>
</dbReference>
<keyword evidence="4 8" id="KW-0547">Nucleotide-binding</keyword>
<keyword evidence="13" id="KW-1185">Reference proteome</keyword>
<evidence type="ECO:0000313" key="13">
    <source>
        <dbReference type="Proteomes" id="UP001212997"/>
    </source>
</evidence>
<dbReference type="InterPro" id="IPR000719">
    <property type="entry name" value="Prot_kinase_dom"/>
</dbReference>
<dbReference type="AlphaFoldDB" id="A0AAD5YCT6"/>
<feature type="cross-link" description="Glycyl lysine isopeptide (Lys-Gly) (interchain with G-Cter in SUMO2)" evidence="9">
    <location>
        <position position="339"/>
    </location>
</feature>
<dbReference type="InterPro" id="IPR011009">
    <property type="entry name" value="Kinase-like_dom_sf"/>
</dbReference>
<feature type="binding site" evidence="8">
    <location>
        <position position="228"/>
    </location>
    <ligand>
        <name>ATP</name>
        <dbReference type="ChEBI" id="CHEBI:30616"/>
    </ligand>
</feature>
<dbReference type="SMART" id="SM00220">
    <property type="entry name" value="S_TKc"/>
    <property type="match status" value="1"/>
</dbReference>
<dbReference type="GO" id="GO:0004674">
    <property type="term" value="F:protein serine/threonine kinase activity"/>
    <property type="evidence" value="ECO:0007669"/>
    <property type="project" value="UniProtKB-KW"/>
</dbReference>
<dbReference type="Pfam" id="PF00069">
    <property type="entry name" value="Pkinase"/>
    <property type="match status" value="1"/>
</dbReference>
<comment type="similarity">
    <text evidence="1">Belongs to the protein kinase superfamily. CAMK Ser/Thr protein kinase family. CHEK2 subfamily.</text>
</comment>
<dbReference type="PROSITE" id="PS50011">
    <property type="entry name" value="PROTEIN_KINASE_DOM"/>
    <property type="match status" value="1"/>
</dbReference>
<reference evidence="12" key="1">
    <citation type="submission" date="2022-07" db="EMBL/GenBank/DDBJ databases">
        <title>Genome Sequence of Physisporinus lineatus.</title>
        <authorList>
            <person name="Buettner E."/>
        </authorList>
    </citation>
    <scope>NUCLEOTIDE SEQUENCE</scope>
    <source>
        <strain evidence="12">VT162</strain>
    </source>
</reference>
<evidence type="ECO:0000256" key="9">
    <source>
        <dbReference type="PIRSR" id="PIRSR630616-3"/>
    </source>
</evidence>
<comment type="caution">
    <text evidence="12">The sequence shown here is derived from an EMBL/GenBank/DDBJ whole genome shotgun (WGS) entry which is preliminary data.</text>
</comment>
<evidence type="ECO:0000256" key="7">
    <source>
        <dbReference type="PIRSR" id="PIRSR630616-1"/>
    </source>
</evidence>
<dbReference type="InterPro" id="IPR000253">
    <property type="entry name" value="FHA_dom"/>
</dbReference>
<dbReference type="Gene3D" id="3.30.200.20">
    <property type="entry name" value="Phosphorylase Kinase, domain 1"/>
    <property type="match status" value="1"/>
</dbReference>
<feature type="active site" description="Proton acceptor" evidence="7">
    <location>
        <position position="337"/>
    </location>
</feature>
<dbReference type="SUPFAM" id="SSF49879">
    <property type="entry name" value="SMAD/FHA domain"/>
    <property type="match status" value="1"/>
</dbReference>
<keyword evidence="3" id="KW-0808">Transferase</keyword>
<dbReference type="Gene3D" id="1.10.510.10">
    <property type="entry name" value="Transferase(Phosphotransferase) domain 1"/>
    <property type="match status" value="1"/>
</dbReference>
<keyword evidence="2" id="KW-0723">Serine/threonine-protein kinase</keyword>
<evidence type="ECO:0000256" key="4">
    <source>
        <dbReference type="ARBA" id="ARBA00022741"/>
    </source>
</evidence>
<evidence type="ECO:0000256" key="3">
    <source>
        <dbReference type="ARBA" id="ARBA00022679"/>
    </source>
</evidence>
<sequence length="360" mass="40309">MKGSDRQAGGQMNTPAVATLMEVGHGVQLQRRTHPFIMSTIYLYIASGAPGPTRQFNEVQLEVGGNAEPEIPWQEPGQASFRLHQYQVPLSPRDSPFQVGRSPEAHLRLTRPEISSLHCTIWSLHEGTNFRIFIEDKSTNGILLNDVYLESLSTSELHNGTRISFPYHSDLGISGMVYSSLGMWAPINSGILFPLPLSVQVKSELEKGSFGQVSHVKHRLSGECQAIKEVKIGLFNQTMINREVTLIKEARHVGVPPNPRASGSLIFSQEAVIHRFDAFREDRFYYLIMEMAPFGNLSEILSSCPGRHFEEKEAQNVTRQLCGALTSLHSRQIIHRDIKPSVLPSLVLITYQSVLNYLCF</sequence>
<evidence type="ECO:0000259" key="10">
    <source>
        <dbReference type="PROSITE" id="PS50006"/>
    </source>
</evidence>
<gene>
    <name evidence="12" type="ORF">NLI96_g12064</name>
</gene>
<accession>A0AAD5YCT6</accession>
<feature type="binding site" evidence="8">
    <location>
        <begin position="290"/>
        <end position="292"/>
    </location>
    <ligand>
        <name>ATP</name>
        <dbReference type="ChEBI" id="CHEBI:30616"/>
    </ligand>
</feature>
<dbReference type="Gene3D" id="2.60.200.20">
    <property type="match status" value="1"/>
</dbReference>
<keyword evidence="6 8" id="KW-0067">ATP-binding</keyword>
<feature type="domain" description="FHA" evidence="10">
    <location>
        <begin position="97"/>
        <end position="149"/>
    </location>
</feature>
<evidence type="ECO:0000313" key="12">
    <source>
        <dbReference type="EMBL" id="KAJ3475094.1"/>
    </source>
</evidence>
<evidence type="ECO:0000256" key="5">
    <source>
        <dbReference type="ARBA" id="ARBA00022777"/>
    </source>
</evidence>
<name>A0AAD5YCT6_9APHY</name>
<proteinExistence type="inferred from homology"/>
<evidence type="ECO:0000259" key="11">
    <source>
        <dbReference type="PROSITE" id="PS50011"/>
    </source>
</evidence>
<dbReference type="InterPro" id="IPR030616">
    <property type="entry name" value="Aur-like"/>
</dbReference>
<evidence type="ECO:0000256" key="6">
    <source>
        <dbReference type="ARBA" id="ARBA00022840"/>
    </source>
</evidence>
<organism evidence="12 13">
    <name type="scientific">Meripilus lineatus</name>
    <dbReference type="NCBI Taxonomy" id="2056292"/>
    <lineage>
        <taxon>Eukaryota</taxon>
        <taxon>Fungi</taxon>
        <taxon>Dikarya</taxon>
        <taxon>Basidiomycota</taxon>
        <taxon>Agaricomycotina</taxon>
        <taxon>Agaricomycetes</taxon>
        <taxon>Polyporales</taxon>
        <taxon>Meripilaceae</taxon>
        <taxon>Meripilus</taxon>
    </lineage>
</organism>
<keyword evidence="5" id="KW-0418">Kinase</keyword>
<dbReference type="PROSITE" id="PS50006">
    <property type="entry name" value="FHA_DOMAIN"/>
    <property type="match status" value="1"/>
</dbReference>
<evidence type="ECO:0000256" key="2">
    <source>
        <dbReference type="ARBA" id="ARBA00022527"/>
    </source>
</evidence>
<dbReference type="GO" id="GO:0005524">
    <property type="term" value="F:ATP binding"/>
    <property type="evidence" value="ECO:0007669"/>
    <property type="project" value="UniProtKB-KW"/>
</dbReference>
<dbReference type="EMBL" id="JANAWD010000917">
    <property type="protein sequence ID" value="KAJ3475094.1"/>
    <property type="molecule type" value="Genomic_DNA"/>
</dbReference>
<dbReference type="SUPFAM" id="SSF56112">
    <property type="entry name" value="Protein kinase-like (PK-like)"/>
    <property type="match status" value="1"/>
</dbReference>
<evidence type="ECO:0000256" key="1">
    <source>
        <dbReference type="ARBA" id="ARBA00005575"/>
    </source>
</evidence>
<dbReference type="Pfam" id="PF00498">
    <property type="entry name" value="FHA"/>
    <property type="match status" value="1"/>
</dbReference>
<dbReference type="InterPro" id="IPR008984">
    <property type="entry name" value="SMAD_FHA_dom_sf"/>
</dbReference>
<dbReference type="PANTHER" id="PTHR24350">
    <property type="entry name" value="SERINE/THREONINE-PROTEIN KINASE IAL-RELATED"/>
    <property type="match status" value="1"/>
</dbReference>
<evidence type="ECO:0000256" key="8">
    <source>
        <dbReference type="PIRSR" id="PIRSR630616-2"/>
    </source>
</evidence>
<protein>
    <submittedName>
        <fullName evidence="12">Uncharacterized protein</fullName>
    </submittedName>
</protein>
<dbReference type="Proteomes" id="UP001212997">
    <property type="component" value="Unassembled WGS sequence"/>
</dbReference>
<feature type="domain" description="Protein kinase" evidence="11">
    <location>
        <begin position="199"/>
        <end position="360"/>
    </location>
</feature>
<dbReference type="SMART" id="SM00240">
    <property type="entry name" value="FHA"/>
    <property type="match status" value="1"/>
</dbReference>